<sequence>MTGNQMKYLLCLIRQEQKKNISEVARIFGVNKSTVSRAISNGIQEGILDEEFSLTPYGKSYVSDYKKRFDCLRYMLQCNGVGEETAKEDAYAILEVCSNETIQFFQVKGVWTKVYQELRSDNKRKIILNGEEICQYIEEGTYKIQYVFYKDRKMGIDQISMANEAFFHPAVLILRKNRGHVCLKLKTIRKTSPRSRIQIQGKMRTMKYEYEHQIKKVTIDDEIAYIPLEAIRFVYIPEDNILRGMIRLIMTCTAGSIHMPESAANLILFLQ</sequence>
<dbReference type="InterPro" id="IPR006635">
    <property type="entry name" value="NEAT_dom"/>
</dbReference>
<dbReference type="EMBL" id="VUMT01000008">
    <property type="protein sequence ID" value="MSS63556.1"/>
    <property type="molecule type" value="Genomic_DNA"/>
</dbReference>
<proteinExistence type="predicted"/>
<protein>
    <recommendedName>
        <fullName evidence="1">NEAT domain-containing protein</fullName>
    </recommendedName>
</protein>
<dbReference type="Gene3D" id="1.10.10.10">
    <property type="entry name" value="Winged helix-like DNA-binding domain superfamily/Winged helix DNA-binding domain"/>
    <property type="match status" value="1"/>
</dbReference>
<evidence type="ECO:0000259" key="1">
    <source>
        <dbReference type="PROSITE" id="PS50978"/>
    </source>
</evidence>
<comment type="caution">
    <text evidence="2">The sequence shown here is derived from an EMBL/GenBank/DDBJ whole genome shotgun (WGS) entry which is preliminary data.</text>
</comment>
<reference evidence="2 3" key="1">
    <citation type="submission" date="2019-08" db="EMBL/GenBank/DDBJ databases">
        <title>In-depth cultivation of the pig gut microbiome towards novel bacterial diversity and tailored functional studies.</title>
        <authorList>
            <person name="Wylensek D."/>
            <person name="Hitch T.C.A."/>
            <person name="Clavel T."/>
        </authorList>
    </citation>
    <scope>NUCLEOTIDE SEQUENCE [LARGE SCALE GENOMIC DNA]</scope>
    <source>
        <strain evidence="2 3">WCA-693-APC-MOT-I</strain>
    </source>
</reference>
<organism evidence="2 3">
    <name type="scientific">Velocimicrobium porci</name>
    <dbReference type="NCBI Taxonomy" id="2606634"/>
    <lineage>
        <taxon>Bacteria</taxon>
        <taxon>Bacillati</taxon>
        <taxon>Bacillota</taxon>
        <taxon>Clostridia</taxon>
        <taxon>Lachnospirales</taxon>
        <taxon>Lachnospiraceae</taxon>
        <taxon>Velocimicrobium</taxon>
    </lineage>
</organism>
<evidence type="ECO:0000313" key="3">
    <source>
        <dbReference type="Proteomes" id="UP000482209"/>
    </source>
</evidence>
<evidence type="ECO:0000313" key="2">
    <source>
        <dbReference type="EMBL" id="MSS63556.1"/>
    </source>
</evidence>
<dbReference type="Pfam" id="PF24409">
    <property type="entry name" value="wHTH-PRTase_assc"/>
    <property type="match status" value="1"/>
</dbReference>
<dbReference type="AlphaFoldDB" id="A0A6L5XXG5"/>
<dbReference type="InterPro" id="IPR036390">
    <property type="entry name" value="WH_DNA-bd_sf"/>
</dbReference>
<accession>A0A6L5XXG5</accession>
<dbReference type="InterPro" id="IPR036388">
    <property type="entry name" value="WH-like_DNA-bd_sf"/>
</dbReference>
<dbReference type="RefSeq" id="WP_154518959.1">
    <property type="nucleotide sequence ID" value="NZ_VUMT01000008.1"/>
</dbReference>
<gene>
    <name evidence="2" type="ORF">FYJ58_06650</name>
</gene>
<dbReference type="PROSITE" id="PS50978">
    <property type="entry name" value="NEAT"/>
    <property type="match status" value="1"/>
</dbReference>
<dbReference type="Proteomes" id="UP000482209">
    <property type="component" value="Unassembled WGS sequence"/>
</dbReference>
<dbReference type="SUPFAM" id="SSF46785">
    <property type="entry name" value="Winged helix' DNA-binding domain"/>
    <property type="match status" value="1"/>
</dbReference>
<feature type="domain" description="NEAT" evidence="1">
    <location>
        <begin position="137"/>
        <end position="271"/>
    </location>
</feature>
<name>A0A6L5XXG5_9FIRM</name>
<keyword evidence="3" id="KW-1185">Reference proteome</keyword>
<dbReference type="InterPro" id="IPR057055">
    <property type="entry name" value="wHTH-PRTase_assoc"/>
</dbReference>